<dbReference type="AlphaFoldDB" id="A0A6A5ZQK2"/>
<evidence type="ECO:0000313" key="3">
    <source>
        <dbReference type="EMBL" id="KAF2120561.1"/>
    </source>
</evidence>
<feature type="compositionally biased region" description="Polar residues" evidence="1">
    <location>
        <begin position="443"/>
        <end position="455"/>
    </location>
</feature>
<protein>
    <submittedName>
        <fullName evidence="3">DNA replication regulator SLD3-domain-containing protein</fullName>
    </submittedName>
</protein>
<feature type="compositionally biased region" description="Low complexity" evidence="1">
    <location>
        <begin position="832"/>
        <end position="850"/>
    </location>
</feature>
<dbReference type="EMBL" id="ML977313">
    <property type="protein sequence ID" value="KAF2120561.1"/>
    <property type="molecule type" value="Genomic_DNA"/>
</dbReference>
<feature type="compositionally biased region" description="Polar residues" evidence="1">
    <location>
        <begin position="586"/>
        <end position="604"/>
    </location>
</feature>
<organism evidence="3 4">
    <name type="scientific">Lophiotrema nucula</name>
    <dbReference type="NCBI Taxonomy" id="690887"/>
    <lineage>
        <taxon>Eukaryota</taxon>
        <taxon>Fungi</taxon>
        <taxon>Dikarya</taxon>
        <taxon>Ascomycota</taxon>
        <taxon>Pezizomycotina</taxon>
        <taxon>Dothideomycetes</taxon>
        <taxon>Pleosporomycetidae</taxon>
        <taxon>Pleosporales</taxon>
        <taxon>Lophiotremataceae</taxon>
        <taxon>Lophiotrema</taxon>
    </lineage>
</organism>
<accession>A0A6A5ZQK2</accession>
<feature type="region of interest" description="Disordered" evidence="1">
    <location>
        <begin position="869"/>
        <end position="897"/>
    </location>
</feature>
<feature type="compositionally biased region" description="Basic and acidic residues" evidence="1">
    <location>
        <begin position="565"/>
        <end position="575"/>
    </location>
</feature>
<feature type="region of interest" description="Disordered" evidence="1">
    <location>
        <begin position="543"/>
        <end position="604"/>
    </location>
</feature>
<dbReference type="PANTHER" id="PTHR28067:SF1">
    <property type="entry name" value="DNA REPLICATION REGULATOR SLD3"/>
    <property type="match status" value="1"/>
</dbReference>
<evidence type="ECO:0000313" key="4">
    <source>
        <dbReference type="Proteomes" id="UP000799770"/>
    </source>
</evidence>
<feature type="domain" description="DNA replication regulator Sld3 C-terminal" evidence="2">
    <location>
        <begin position="263"/>
        <end position="804"/>
    </location>
</feature>
<dbReference type="GO" id="GO:0031261">
    <property type="term" value="C:DNA replication preinitiation complex"/>
    <property type="evidence" value="ECO:0007669"/>
    <property type="project" value="TreeGrafter"/>
</dbReference>
<dbReference type="GO" id="GO:0006270">
    <property type="term" value="P:DNA replication initiation"/>
    <property type="evidence" value="ECO:0007669"/>
    <property type="project" value="InterPro"/>
</dbReference>
<evidence type="ECO:0000256" key="1">
    <source>
        <dbReference type="SAM" id="MobiDB-lite"/>
    </source>
</evidence>
<dbReference type="Gene3D" id="1.20.58.2130">
    <property type="match status" value="1"/>
</dbReference>
<feature type="region of interest" description="Disordered" evidence="1">
    <location>
        <begin position="439"/>
        <end position="459"/>
    </location>
</feature>
<dbReference type="OrthoDB" id="5395343at2759"/>
<feature type="region of interest" description="Disordered" evidence="1">
    <location>
        <begin position="826"/>
        <end position="850"/>
    </location>
</feature>
<feature type="region of interest" description="Disordered" evidence="1">
    <location>
        <begin position="339"/>
        <end position="365"/>
    </location>
</feature>
<evidence type="ECO:0000259" key="2">
    <source>
        <dbReference type="Pfam" id="PF08639"/>
    </source>
</evidence>
<dbReference type="InterPro" id="IPR013948">
    <property type="entry name" value="DNA_replication_reg_Sld3_C"/>
</dbReference>
<gene>
    <name evidence="3" type="ORF">BDV96DRAFT_565091</name>
</gene>
<proteinExistence type="predicted"/>
<sequence>MAAYAYALSTKTMLQTMSEIPAHILGLPPKRDLAPKPQLPSKRKRDSICGLGAFNKPFTIKPCPESPYDKPSTFKPVRIIGRSQLPLTFLDTATDSSFAPSQLFSANIEILEKHHESQIGDTSSAKVLIARHETTKSLYAIERVQSRIFSLCKLAIWLKEKDVGDLWDPAYMHMYPVLPRVEQIEGNGEQWWQLAAVTTAPEERPTKRTRISMLRPKEEPVEAKPPPVSTEQNTPFETKYSTTYMTDISPVLETGGPSPQQQLESLVQQYLDATYLSKTSLAYFAKGPVARIRNAFTSPDEGAPPTYDLVAFLRLMLLSHKAGDKKYNHKLPEMIKAIPPGAFSDDEEADKSAKPKKSKKKIKLSREGVYPHEEEIVKKWWMSELPGAETYGEETIDQRIKRRVGELRVRETLAQMILMLEIVALEALSTYKEPPEEVPAEAKTQNQDEMQETQAQVKTKKRKRKLDDVKLQLDLLLDKLCIWQSVDKDEIFDFDMSPQRAGDADAQGRSGSKDRLQSFCVEVIVPFYMSRLPEQAVMINKKLGGPVHSSPPKRKAMKPPTTSRKSGEPKEPELKKSRRTLGRVATDTTGQNSQIRSVPSLQRSTTDSAILHGVKREKSEVPLAAIPFQRSPSAAARESMARFKHLSRRQIDLSAPSAAVEAKMKQKKRVEEELRAAISTLKKPNRGIAAGGYIDDIERRGLGHQNKSRKPLTTTRKILKDVQVQATPRAVKRTKDMIAETPSRHHNPFLRDELPSETLPSSAFCIPSSTVKPRSAVPVVPATVQRSVTARSLATHSIAETPTKAPNNKVFLAPGESRWSKLFATPEKARVSPPSTSINSTPPAAVTATPPALFATPTKVTKTIAESPLPAPLKMNSSVEEPSIYDALGWNDDDDLL</sequence>
<name>A0A6A5ZQK2_9PLEO</name>
<keyword evidence="4" id="KW-1185">Reference proteome</keyword>
<dbReference type="PANTHER" id="PTHR28067">
    <property type="entry name" value="DNA REPLICATION REGULATOR SLD3"/>
    <property type="match status" value="1"/>
</dbReference>
<dbReference type="InterPro" id="IPR042511">
    <property type="entry name" value="Sld3"/>
</dbReference>
<dbReference type="Proteomes" id="UP000799770">
    <property type="component" value="Unassembled WGS sequence"/>
</dbReference>
<dbReference type="Pfam" id="PF08639">
    <property type="entry name" value="Sld3_STD"/>
    <property type="match status" value="1"/>
</dbReference>
<feature type="compositionally biased region" description="Basic residues" evidence="1">
    <location>
        <begin position="354"/>
        <end position="363"/>
    </location>
</feature>
<reference evidence="3" key="1">
    <citation type="journal article" date="2020" name="Stud. Mycol.">
        <title>101 Dothideomycetes genomes: a test case for predicting lifestyles and emergence of pathogens.</title>
        <authorList>
            <person name="Haridas S."/>
            <person name="Albert R."/>
            <person name="Binder M."/>
            <person name="Bloem J."/>
            <person name="Labutti K."/>
            <person name="Salamov A."/>
            <person name="Andreopoulos B."/>
            <person name="Baker S."/>
            <person name="Barry K."/>
            <person name="Bills G."/>
            <person name="Bluhm B."/>
            <person name="Cannon C."/>
            <person name="Castanera R."/>
            <person name="Culley D."/>
            <person name="Daum C."/>
            <person name="Ezra D."/>
            <person name="Gonzalez J."/>
            <person name="Henrissat B."/>
            <person name="Kuo A."/>
            <person name="Liang C."/>
            <person name="Lipzen A."/>
            <person name="Lutzoni F."/>
            <person name="Magnuson J."/>
            <person name="Mondo S."/>
            <person name="Nolan M."/>
            <person name="Ohm R."/>
            <person name="Pangilinan J."/>
            <person name="Park H.-J."/>
            <person name="Ramirez L."/>
            <person name="Alfaro M."/>
            <person name="Sun H."/>
            <person name="Tritt A."/>
            <person name="Yoshinaga Y."/>
            <person name="Zwiers L.-H."/>
            <person name="Turgeon B."/>
            <person name="Goodwin S."/>
            <person name="Spatafora J."/>
            <person name="Crous P."/>
            <person name="Grigoriev I."/>
        </authorList>
    </citation>
    <scope>NUCLEOTIDE SEQUENCE</scope>
    <source>
        <strain evidence="3">CBS 627.86</strain>
    </source>
</reference>